<dbReference type="KEGG" id="ovi:T265_06172"/>
<gene>
    <name evidence="1" type="ORF">T265_06172</name>
</gene>
<dbReference type="Proteomes" id="UP000054324">
    <property type="component" value="Unassembled WGS sequence"/>
</dbReference>
<accession>A0A074ZHA5</accession>
<dbReference type="CTD" id="20320354"/>
<name>A0A074ZHA5_OPIVI</name>
<evidence type="ECO:0000313" key="1">
    <source>
        <dbReference type="EMBL" id="KER26598.1"/>
    </source>
</evidence>
<dbReference type="AlphaFoldDB" id="A0A074ZHA5"/>
<reference evidence="1 2" key="1">
    <citation type="submission" date="2013-11" db="EMBL/GenBank/DDBJ databases">
        <title>Opisthorchis viverrini - life in the bile duct.</title>
        <authorList>
            <person name="Young N.D."/>
            <person name="Nagarajan N."/>
            <person name="Lin S.J."/>
            <person name="Korhonen P.K."/>
            <person name="Jex A.R."/>
            <person name="Hall R.S."/>
            <person name="Safavi-Hemami H."/>
            <person name="Kaewkong W."/>
            <person name="Bertrand D."/>
            <person name="Gao S."/>
            <person name="Seet Q."/>
            <person name="Wongkham S."/>
            <person name="Teh B.T."/>
            <person name="Wongkham C."/>
            <person name="Intapan P.M."/>
            <person name="Maleewong W."/>
            <person name="Yang X."/>
            <person name="Hu M."/>
            <person name="Wang Z."/>
            <person name="Hofmann A."/>
            <person name="Sternberg P.W."/>
            <person name="Tan P."/>
            <person name="Wang J."/>
            <person name="Gasser R.B."/>
        </authorList>
    </citation>
    <scope>NUCLEOTIDE SEQUENCE [LARGE SCALE GENOMIC DNA]</scope>
</reference>
<dbReference type="RefSeq" id="XP_009169637.1">
    <property type="nucleotide sequence ID" value="XM_009171373.1"/>
</dbReference>
<sequence length="249" mass="28169">MAHSSDTFSSSHIVPISFVRWATRGFPPSLKRAGYRPSGLGVFSRFGTVHHQRQHDISVQHQCFTVAHQYGYFIPYFFFRSAIKVYIPFARMHYLHRLCCRRPAELLFEVRTIRVLNQSLWLKSLTARQRCLAGKCECITISTEQVATCSNPQPGGPGDRCERLCECRGTLSSIAQWIAEVRKPSHHGKAQSLRDTGQQLLPSQLELIEKDVHSREVCTAEVSNSRLRFGIPGPIADEMKCQHTVGTVS</sequence>
<dbReference type="EMBL" id="KL596743">
    <property type="protein sequence ID" value="KER26598.1"/>
    <property type="molecule type" value="Genomic_DNA"/>
</dbReference>
<protein>
    <submittedName>
        <fullName evidence="1">Uncharacterized protein</fullName>
    </submittedName>
</protein>
<organism evidence="1 2">
    <name type="scientific">Opisthorchis viverrini</name>
    <name type="common">Southeast Asian liver fluke</name>
    <dbReference type="NCBI Taxonomy" id="6198"/>
    <lineage>
        <taxon>Eukaryota</taxon>
        <taxon>Metazoa</taxon>
        <taxon>Spiralia</taxon>
        <taxon>Lophotrochozoa</taxon>
        <taxon>Platyhelminthes</taxon>
        <taxon>Trematoda</taxon>
        <taxon>Digenea</taxon>
        <taxon>Opisthorchiida</taxon>
        <taxon>Opisthorchiata</taxon>
        <taxon>Opisthorchiidae</taxon>
        <taxon>Opisthorchis</taxon>
    </lineage>
</organism>
<evidence type="ECO:0000313" key="2">
    <source>
        <dbReference type="Proteomes" id="UP000054324"/>
    </source>
</evidence>
<proteinExistence type="predicted"/>
<dbReference type="GeneID" id="20320354"/>
<keyword evidence="2" id="KW-1185">Reference proteome</keyword>